<evidence type="ECO:0000313" key="2">
    <source>
        <dbReference type="Proteomes" id="UP000297258"/>
    </source>
</evidence>
<gene>
    <name evidence="1" type="ORF">E4O92_17935</name>
</gene>
<accession>A0A4Y9SXF9</accession>
<protein>
    <submittedName>
        <fullName evidence="1">DUF4034 domain-containing protein</fullName>
    </submittedName>
</protein>
<organism evidence="1 2">
    <name type="scientific">Massilia horti</name>
    <dbReference type="NCBI Taxonomy" id="2562153"/>
    <lineage>
        <taxon>Bacteria</taxon>
        <taxon>Pseudomonadati</taxon>
        <taxon>Pseudomonadota</taxon>
        <taxon>Betaproteobacteria</taxon>
        <taxon>Burkholderiales</taxon>
        <taxon>Oxalobacteraceae</taxon>
        <taxon>Telluria group</taxon>
        <taxon>Massilia</taxon>
    </lineage>
</organism>
<dbReference type="EMBL" id="SPUM01000118">
    <property type="protein sequence ID" value="TFW29904.1"/>
    <property type="molecule type" value="Genomic_DNA"/>
</dbReference>
<keyword evidence="2" id="KW-1185">Reference proteome</keyword>
<dbReference type="AlphaFoldDB" id="A0A4Y9SXF9"/>
<dbReference type="Proteomes" id="UP000297258">
    <property type="component" value="Unassembled WGS sequence"/>
</dbReference>
<proteinExistence type="predicted"/>
<name>A0A4Y9SXF9_9BURK</name>
<sequence length="317" mass="35895">MTPAWAEKPDPPITSQALWSLWWGDFDALEKQNAELRQPGHIAADGGSELAEFRTGIERILDSKLPHSEPYLRELEALTLQWATEHPKSALAHILHAQALLKHAWSYRGNGYAKEVPPEAWNDFLSYSRRAVDYLKAHADVALTDSYAHSTLLQIGMGLGWNARQLEAIAQDGLKRNPQDISLYFDIVTSLLPKWGGDVKTLDKYIRQVAQQTQADLGTGMYARLYSSAAEQQFGHALFEDSRADWPTMKKSWEDFLSRYPESPERRNRYAYMACLAKDKATLIAQLEQLGPKIDASQWGPNPERSLESCQRLAKQL</sequence>
<reference evidence="1 2" key="1">
    <citation type="submission" date="2019-03" db="EMBL/GenBank/DDBJ databases">
        <title>Draft genome of Massilia hortus sp. nov., a novel bacterial species of the Oxalobacteraceae family.</title>
        <authorList>
            <person name="Peta V."/>
            <person name="Raths R."/>
            <person name="Bucking H."/>
        </authorList>
    </citation>
    <scope>NUCLEOTIDE SEQUENCE [LARGE SCALE GENOMIC DNA]</scope>
    <source>
        <strain evidence="1 2">ONC3</strain>
    </source>
</reference>
<dbReference type="OrthoDB" id="8099246at2"/>
<comment type="caution">
    <text evidence="1">The sequence shown here is derived from an EMBL/GenBank/DDBJ whole genome shotgun (WGS) entry which is preliminary data.</text>
</comment>
<evidence type="ECO:0000313" key="1">
    <source>
        <dbReference type="EMBL" id="TFW29904.1"/>
    </source>
</evidence>